<reference evidence="1 2" key="1">
    <citation type="submission" date="2018-05" db="EMBL/GenBank/DDBJ databases">
        <title>Animal gut microbial communities from fecal samples from Wisconsin, USA.</title>
        <authorList>
            <person name="Neumann A."/>
        </authorList>
    </citation>
    <scope>NUCLEOTIDE SEQUENCE [LARGE SCALE GENOMIC DNA]</scope>
    <source>
        <strain evidence="1 2">UWS4</strain>
    </source>
</reference>
<dbReference type="InterPro" id="IPR024079">
    <property type="entry name" value="MetalloPept_cat_dom_sf"/>
</dbReference>
<dbReference type="Proteomes" id="UP000245523">
    <property type="component" value="Unassembled WGS sequence"/>
</dbReference>
<accession>A0ABX5LQJ2</accession>
<evidence type="ECO:0000313" key="1">
    <source>
        <dbReference type="EMBL" id="PWL04184.1"/>
    </source>
</evidence>
<sequence length="429" mass="48189">MSEKRKKSSFFTLFWLVWLILPFGVVGCENFGSSTDSPSKLPPFDVRFQLSANDLANNDSAKAHLVSGTLLRVYPNAFYRLSFDIDSLQKAPQLNLFRVVDSHVRNLTRSITPKEENGRWIYEFVCEENEPMYWVTTLERNGDYFRGQVQNVLFEGAGNYSNHFSVNLIVAGEYGGTADSVSADSLAKLLQREFRKNFSPGQIFIDTVYLHRASERIDLATAYPDNEPWLAGKSSEDFFVTELGGWPNSSAEPEIYNALDIVLVHRIEKTAVLGYSMLFSGNFGGGSGSTVVVGTHYRVDSRTEKMQTSEDIVNTAIHESAHFLGLRHTTATTSDIISEEDMSNCEDGIDDTPFCGNILNMKRAAQDSLETTTDYEISTWARPRLFFKEVAHCPDENNPMFPAETLETISSFTPGQLAYIARMLSLYPH</sequence>
<dbReference type="PROSITE" id="PS51257">
    <property type="entry name" value="PROKAR_LIPOPROTEIN"/>
    <property type="match status" value="1"/>
</dbReference>
<keyword evidence="2" id="KW-1185">Reference proteome</keyword>
<dbReference type="SUPFAM" id="SSF55486">
    <property type="entry name" value="Metalloproteases ('zincins'), catalytic domain"/>
    <property type="match status" value="1"/>
</dbReference>
<evidence type="ECO:0000313" key="2">
    <source>
        <dbReference type="Proteomes" id="UP000245523"/>
    </source>
</evidence>
<organism evidence="1 2">
    <name type="scientific">Hallerella porci</name>
    <dbReference type="NCBI Taxonomy" id="1945871"/>
    <lineage>
        <taxon>Bacteria</taxon>
        <taxon>Pseudomonadati</taxon>
        <taxon>Fibrobacterota</taxon>
        <taxon>Fibrobacteria</taxon>
        <taxon>Fibrobacterales</taxon>
        <taxon>Fibrobacteraceae</taxon>
        <taxon>Hallerella</taxon>
    </lineage>
</organism>
<dbReference type="Gene3D" id="3.40.390.10">
    <property type="entry name" value="Collagenase (Catalytic Domain)"/>
    <property type="match status" value="1"/>
</dbReference>
<gene>
    <name evidence="1" type="ORF">B0H50_101197</name>
</gene>
<dbReference type="RefSeq" id="WP_109587097.1">
    <property type="nucleotide sequence ID" value="NZ_QGHD01000001.1"/>
</dbReference>
<dbReference type="EMBL" id="QGHD01000001">
    <property type="protein sequence ID" value="PWL04184.1"/>
    <property type="molecule type" value="Genomic_DNA"/>
</dbReference>
<name>A0ABX5LQJ2_9BACT</name>
<comment type="caution">
    <text evidence="1">The sequence shown here is derived from an EMBL/GenBank/DDBJ whole genome shotgun (WGS) entry which is preliminary data.</text>
</comment>
<protein>
    <recommendedName>
        <fullName evidence="3">Peptidase M43 pregnancy-associated plasma-A domain-containing protein</fullName>
    </recommendedName>
</protein>
<evidence type="ECO:0008006" key="3">
    <source>
        <dbReference type="Google" id="ProtNLM"/>
    </source>
</evidence>
<proteinExistence type="predicted"/>